<evidence type="ECO:0000313" key="6">
    <source>
        <dbReference type="EMBL" id="GAA1876722.1"/>
    </source>
</evidence>
<keyword evidence="7" id="KW-1185">Reference proteome</keyword>
<name>A0ABN2NN69_9PSEU</name>
<comment type="similarity">
    <text evidence="2">Belongs to the bacterial solute-binding protein SsuA/TauA family.</text>
</comment>
<feature type="signal peptide" evidence="4">
    <location>
        <begin position="1"/>
        <end position="28"/>
    </location>
</feature>
<sequence>MTPPRPVRTARRPLALTALAAAFALALAACGGGTTSAGNGSGGGGYTVRIGIVTKVAPDGLLGWADKQGILRKDLAAAGVTDVELSTFATGPTLNSALTSGSVDIASQGDTPALTLRSNGFASKLVAISGINADYYLIGRKGGATTLAGLAGKKVAAAPGTAPEQYLIGLLKEENLTGTIPISSLQTNDAATAVRAGSIDAFVASGPMAGQLVEQGFPVIDKASDHTDLYTSSVHVASQKFLDAHPQFAAAWATVLADTVKSIKADPDGFWAFNAQVDQVDQNVAKIAFPLSSLPDEAFSTTGVAQLSHSYDFLVEQKVITQPFDVKGWLATPAPAAAG</sequence>
<evidence type="ECO:0000313" key="7">
    <source>
        <dbReference type="Proteomes" id="UP001500449"/>
    </source>
</evidence>
<evidence type="ECO:0000256" key="3">
    <source>
        <dbReference type="ARBA" id="ARBA00022729"/>
    </source>
</evidence>
<gene>
    <name evidence="6" type="ORF">GCM10009836_67620</name>
</gene>
<dbReference type="RefSeq" id="WP_344426727.1">
    <property type="nucleotide sequence ID" value="NZ_BAAAQK010000028.1"/>
</dbReference>
<protein>
    <submittedName>
        <fullName evidence="6">ABC transporter substrate-binding protein</fullName>
    </submittedName>
</protein>
<feature type="domain" description="SsuA/THI5-like" evidence="5">
    <location>
        <begin position="94"/>
        <end position="268"/>
    </location>
</feature>
<dbReference type="InterPro" id="IPR015168">
    <property type="entry name" value="SsuA/THI5"/>
</dbReference>
<evidence type="ECO:0000256" key="4">
    <source>
        <dbReference type="SAM" id="SignalP"/>
    </source>
</evidence>
<evidence type="ECO:0000259" key="5">
    <source>
        <dbReference type="Pfam" id="PF09084"/>
    </source>
</evidence>
<evidence type="ECO:0000256" key="1">
    <source>
        <dbReference type="ARBA" id="ARBA00004418"/>
    </source>
</evidence>
<keyword evidence="3 4" id="KW-0732">Signal</keyword>
<evidence type="ECO:0000256" key="2">
    <source>
        <dbReference type="ARBA" id="ARBA00010742"/>
    </source>
</evidence>
<dbReference type="Gene3D" id="3.40.190.10">
    <property type="entry name" value="Periplasmic binding protein-like II"/>
    <property type="match status" value="2"/>
</dbReference>
<proteinExistence type="inferred from homology"/>
<feature type="chain" id="PRO_5046727921" evidence="4">
    <location>
        <begin position="29"/>
        <end position="339"/>
    </location>
</feature>
<comment type="subcellular location">
    <subcellularLocation>
        <location evidence="1">Periplasm</location>
    </subcellularLocation>
</comment>
<dbReference type="Pfam" id="PF09084">
    <property type="entry name" value="NMT1"/>
    <property type="match status" value="1"/>
</dbReference>
<comment type="caution">
    <text evidence="6">The sequence shown here is derived from an EMBL/GenBank/DDBJ whole genome shotgun (WGS) entry which is preliminary data.</text>
</comment>
<reference evidence="6 7" key="1">
    <citation type="journal article" date="2019" name="Int. J. Syst. Evol. Microbiol.">
        <title>The Global Catalogue of Microorganisms (GCM) 10K type strain sequencing project: providing services to taxonomists for standard genome sequencing and annotation.</title>
        <authorList>
            <consortium name="The Broad Institute Genomics Platform"/>
            <consortium name="The Broad Institute Genome Sequencing Center for Infectious Disease"/>
            <person name="Wu L."/>
            <person name="Ma J."/>
        </authorList>
    </citation>
    <scope>NUCLEOTIDE SEQUENCE [LARGE SCALE GENOMIC DNA]</scope>
    <source>
        <strain evidence="6 7">JCM 16009</strain>
    </source>
</reference>
<dbReference type="SUPFAM" id="SSF53850">
    <property type="entry name" value="Periplasmic binding protein-like II"/>
    <property type="match status" value="1"/>
</dbReference>
<dbReference type="PROSITE" id="PS51257">
    <property type="entry name" value="PROKAR_LIPOPROTEIN"/>
    <property type="match status" value="1"/>
</dbReference>
<dbReference type="EMBL" id="BAAAQK010000028">
    <property type="protein sequence ID" value="GAA1876722.1"/>
    <property type="molecule type" value="Genomic_DNA"/>
</dbReference>
<dbReference type="PANTHER" id="PTHR30024:SF47">
    <property type="entry name" value="TAURINE-BINDING PERIPLASMIC PROTEIN"/>
    <property type="match status" value="1"/>
</dbReference>
<organism evidence="6 7">
    <name type="scientific">Pseudonocardia ailaonensis</name>
    <dbReference type="NCBI Taxonomy" id="367279"/>
    <lineage>
        <taxon>Bacteria</taxon>
        <taxon>Bacillati</taxon>
        <taxon>Actinomycetota</taxon>
        <taxon>Actinomycetes</taxon>
        <taxon>Pseudonocardiales</taxon>
        <taxon>Pseudonocardiaceae</taxon>
        <taxon>Pseudonocardia</taxon>
    </lineage>
</organism>
<dbReference type="PANTHER" id="PTHR30024">
    <property type="entry name" value="ALIPHATIC SULFONATES-BINDING PROTEIN-RELATED"/>
    <property type="match status" value="1"/>
</dbReference>
<accession>A0ABN2NN69</accession>
<dbReference type="Proteomes" id="UP001500449">
    <property type="component" value="Unassembled WGS sequence"/>
</dbReference>